<keyword evidence="3" id="KW-1185">Reference proteome</keyword>
<dbReference type="Proteomes" id="UP000198412">
    <property type="component" value="Unassembled WGS sequence"/>
</dbReference>
<dbReference type="RefSeq" id="WP_089376676.1">
    <property type="nucleotide sequence ID" value="NZ_FZNX01000001.1"/>
</dbReference>
<keyword evidence="1" id="KW-0175">Coiled coil</keyword>
<protein>
    <submittedName>
        <fullName evidence="2">MerR HTH family regulatory protein</fullName>
    </submittedName>
</protein>
<organism evidence="2 3">
    <name type="scientific">Lutibacter flavus</name>
    <dbReference type="NCBI Taxonomy" id="691689"/>
    <lineage>
        <taxon>Bacteria</taxon>
        <taxon>Pseudomonadati</taxon>
        <taxon>Bacteroidota</taxon>
        <taxon>Flavobacteriia</taxon>
        <taxon>Flavobacteriales</taxon>
        <taxon>Flavobacteriaceae</taxon>
        <taxon>Lutibacter</taxon>
    </lineage>
</organism>
<sequence>MATQELILIDTLCTHYQVEVSFFDALDTMGLIEIQVIEQTKYIPQDIISDLERMIRIHNELNVNIEGIDVVFNLLKKMETMQKELNTIKNRLNLYESDL</sequence>
<proteinExistence type="predicted"/>
<dbReference type="Gene3D" id="1.10.1660.10">
    <property type="match status" value="1"/>
</dbReference>
<evidence type="ECO:0000256" key="1">
    <source>
        <dbReference type="SAM" id="Coils"/>
    </source>
</evidence>
<accession>A0A238VDS5</accession>
<dbReference type="AlphaFoldDB" id="A0A238VDS5"/>
<evidence type="ECO:0000313" key="3">
    <source>
        <dbReference type="Proteomes" id="UP000198412"/>
    </source>
</evidence>
<reference evidence="3" key="1">
    <citation type="submission" date="2017-06" db="EMBL/GenBank/DDBJ databases">
        <authorList>
            <person name="Varghese N."/>
            <person name="Submissions S."/>
        </authorList>
    </citation>
    <scope>NUCLEOTIDE SEQUENCE [LARGE SCALE GENOMIC DNA]</scope>
    <source>
        <strain evidence="3">DSM 27993</strain>
    </source>
</reference>
<feature type="coiled-coil region" evidence="1">
    <location>
        <begin position="71"/>
        <end position="98"/>
    </location>
</feature>
<gene>
    <name evidence="2" type="ORF">SAMN04488111_0316</name>
</gene>
<evidence type="ECO:0000313" key="2">
    <source>
        <dbReference type="EMBL" id="SNR32324.1"/>
    </source>
</evidence>
<dbReference type="EMBL" id="FZNX01000001">
    <property type="protein sequence ID" value="SNR32324.1"/>
    <property type="molecule type" value="Genomic_DNA"/>
</dbReference>
<dbReference type="OrthoDB" id="1494789at2"/>
<dbReference type="Pfam" id="PF13591">
    <property type="entry name" value="MerR_2"/>
    <property type="match status" value="1"/>
</dbReference>
<name>A0A238VDS5_9FLAO</name>